<gene>
    <name evidence="3" type="ORF">QV13_28025</name>
</gene>
<dbReference type="PANTHER" id="PTHR30437:SF5">
    <property type="entry name" value="REGULATOR OF NUCLEOSIDE DIPHOSPHATE KINASE"/>
    <property type="match status" value="1"/>
</dbReference>
<feature type="domain" description="Regulator of nucleoside diphosphate kinase N-terminal" evidence="2">
    <location>
        <begin position="13"/>
        <end position="50"/>
    </location>
</feature>
<evidence type="ECO:0000313" key="4">
    <source>
        <dbReference type="Proteomes" id="UP000094412"/>
    </source>
</evidence>
<evidence type="ECO:0000259" key="2">
    <source>
        <dbReference type="Pfam" id="PF14760"/>
    </source>
</evidence>
<dbReference type="Pfam" id="PF01272">
    <property type="entry name" value="GreA_GreB"/>
    <property type="match status" value="1"/>
</dbReference>
<evidence type="ECO:0000259" key="1">
    <source>
        <dbReference type="Pfam" id="PF01272"/>
    </source>
</evidence>
<dbReference type="RefSeq" id="WP_024922994.1">
    <property type="nucleotide sequence ID" value="NZ_MDEO01000036.1"/>
</dbReference>
<dbReference type="EMBL" id="MDEO01000036">
    <property type="protein sequence ID" value="OCX13347.1"/>
    <property type="molecule type" value="Genomic_DNA"/>
</dbReference>
<keyword evidence="3" id="KW-0418">Kinase</keyword>
<dbReference type="PANTHER" id="PTHR30437">
    <property type="entry name" value="TRANSCRIPTION ELONGATION FACTOR GREA"/>
    <property type="match status" value="1"/>
</dbReference>
<accession>A0A1C2DF48</accession>
<dbReference type="InterPro" id="IPR001437">
    <property type="entry name" value="Tscrpt_elong_fac_GreA/B_C"/>
</dbReference>
<keyword evidence="4" id="KW-1185">Reference proteome</keyword>
<evidence type="ECO:0000313" key="3">
    <source>
        <dbReference type="EMBL" id="OCX13347.1"/>
    </source>
</evidence>
<dbReference type="STRING" id="1566387.QV13_28025"/>
<organism evidence="3 4">
    <name type="scientific">Mesorhizobium hungaricum</name>
    <dbReference type="NCBI Taxonomy" id="1566387"/>
    <lineage>
        <taxon>Bacteria</taxon>
        <taxon>Pseudomonadati</taxon>
        <taxon>Pseudomonadota</taxon>
        <taxon>Alphaproteobacteria</taxon>
        <taxon>Hyphomicrobiales</taxon>
        <taxon>Phyllobacteriaceae</taxon>
        <taxon>Mesorhizobium</taxon>
    </lineage>
</organism>
<dbReference type="Gene3D" id="3.10.50.30">
    <property type="entry name" value="Transcription elongation factor, GreA/GreB, C-terminal domain"/>
    <property type="match status" value="1"/>
</dbReference>
<dbReference type="InterPro" id="IPR036953">
    <property type="entry name" value="GreA/GreB_C_sf"/>
</dbReference>
<dbReference type="SUPFAM" id="SSF54534">
    <property type="entry name" value="FKBP-like"/>
    <property type="match status" value="1"/>
</dbReference>
<proteinExistence type="predicted"/>
<dbReference type="GO" id="GO:0016301">
    <property type="term" value="F:kinase activity"/>
    <property type="evidence" value="ECO:0007669"/>
    <property type="project" value="UniProtKB-KW"/>
</dbReference>
<comment type="caution">
    <text evidence="3">The sequence shown here is derived from an EMBL/GenBank/DDBJ whole genome shotgun (WGS) entry which is preliminary data.</text>
</comment>
<dbReference type="OrthoDB" id="192847at2"/>
<feature type="domain" description="Transcription elongation factor GreA/GreB C-terminal" evidence="1">
    <location>
        <begin position="57"/>
        <end position="131"/>
    </location>
</feature>
<dbReference type="GO" id="GO:0003677">
    <property type="term" value="F:DNA binding"/>
    <property type="evidence" value="ECO:0007669"/>
    <property type="project" value="InterPro"/>
</dbReference>
<dbReference type="GO" id="GO:0070063">
    <property type="term" value="F:RNA polymerase binding"/>
    <property type="evidence" value="ECO:0007669"/>
    <property type="project" value="InterPro"/>
</dbReference>
<dbReference type="AlphaFoldDB" id="A0A1C2DF48"/>
<dbReference type="InterPro" id="IPR029462">
    <property type="entry name" value="Rnk_N"/>
</dbReference>
<sequence>MQRSIKVRPPDTILVTATDHGRLTGLARASLDRLPDTAEELLSEMDRATVAAAGAMPDNVVRMGSTVRARNGDGAEQHMTLVYPAEADIAAQRISILTPLGTALIGAQVGHRVHWATRDGREMALDIVAVEPPPAERL</sequence>
<keyword evidence="3" id="KW-0808">Transferase</keyword>
<reference evidence="3 4" key="1">
    <citation type="submission" date="2016-08" db="EMBL/GenBank/DDBJ databases">
        <title>Whole genome sequence of Mesorhizobium sp. strain UASWS1009 isolated from industrial sewage.</title>
        <authorList>
            <person name="Crovadore J."/>
            <person name="Calmin G."/>
            <person name="Chablais R."/>
            <person name="Cochard B."/>
            <person name="Lefort F."/>
        </authorList>
    </citation>
    <scope>NUCLEOTIDE SEQUENCE [LARGE SCALE GENOMIC DNA]</scope>
    <source>
        <strain evidence="3 4">UASWS1009</strain>
    </source>
</reference>
<protein>
    <submittedName>
        <fullName evidence="3">Nucleoside diphosphate kinase regulator</fullName>
    </submittedName>
</protein>
<dbReference type="InterPro" id="IPR023459">
    <property type="entry name" value="Tscrpt_elong_fac_GreA/B_fam"/>
</dbReference>
<dbReference type="NCBIfam" id="NF004396">
    <property type="entry name" value="PRK05753.1"/>
    <property type="match status" value="1"/>
</dbReference>
<dbReference type="Pfam" id="PF14760">
    <property type="entry name" value="Rnk_N"/>
    <property type="match status" value="1"/>
</dbReference>
<dbReference type="GO" id="GO:0032784">
    <property type="term" value="P:regulation of DNA-templated transcription elongation"/>
    <property type="evidence" value="ECO:0007669"/>
    <property type="project" value="InterPro"/>
</dbReference>
<name>A0A1C2DF48_9HYPH</name>
<dbReference type="GO" id="GO:0006354">
    <property type="term" value="P:DNA-templated transcription elongation"/>
    <property type="evidence" value="ECO:0007669"/>
    <property type="project" value="TreeGrafter"/>
</dbReference>
<dbReference type="Proteomes" id="UP000094412">
    <property type="component" value="Unassembled WGS sequence"/>
</dbReference>